<reference evidence="1 2" key="1">
    <citation type="submission" date="2019-06" db="EMBL/GenBank/DDBJ databases">
        <title>A novel bacterium of genus Amaricoccus, isolated from marine sediment.</title>
        <authorList>
            <person name="Huang H."/>
            <person name="Mo K."/>
            <person name="Hu Y."/>
        </authorList>
    </citation>
    <scope>NUCLEOTIDE SEQUENCE [LARGE SCALE GENOMIC DNA]</scope>
    <source>
        <strain evidence="1 2">HB172011</strain>
    </source>
</reference>
<dbReference type="Proteomes" id="UP000319255">
    <property type="component" value="Unassembled WGS sequence"/>
</dbReference>
<organism evidence="1 2">
    <name type="scientific">Amaricoccus solimangrovi</name>
    <dbReference type="NCBI Taxonomy" id="2589815"/>
    <lineage>
        <taxon>Bacteria</taxon>
        <taxon>Pseudomonadati</taxon>
        <taxon>Pseudomonadota</taxon>
        <taxon>Alphaproteobacteria</taxon>
        <taxon>Rhodobacterales</taxon>
        <taxon>Paracoccaceae</taxon>
        <taxon>Amaricoccus</taxon>
    </lineage>
</organism>
<sequence>MDEKRLMMIEARAAAQTRLIAMVIAELDRQGGADRLWEHLEEREVFQGGEEDPGVVPSEAYAFEAAVAEEMRRVIEAARGFAGRFPS</sequence>
<dbReference type="AlphaFoldDB" id="A0A501WWS3"/>
<evidence type="ECO:0000313" key="1">
    <source>
        <dbReference type="EMBL" id="TPE52705.1"/>
    </source>
</evidence>
<proteinExistence type="predicted"/>
<protein>
    <submittedName>
        <fullName evidence="1">Uncharacterized protein</fullName>
    </submittedName>
</protein>
<dbReference type="RefSeq" id="WP_140453187.1">
    <property type="nucleotide sequence ID" value="NZ_VFRP01000003.1"/>
</dbReference>
<comment type="caution">
    <text evidence="1">The sequence shown here is derived from an EMBL/GenBank/DDBJ whole genome shotgun (WGS) entry which is preliminary data.</text>
</comment>
<dbReference type="OrthoDB" id="7619942at2"/>
<evidence type="ECO:0000313" key="2">
    <source>
        <dbReference type="Proteomes" id="UP000319255"/>
    </source>
</evidence>
<name>A0A501WWS3_9RHOB</name>
<accession>A0A501WWS3</accession>
<dbReference type="EMBL" id="VFRP01000003">
    <property type="protein sequence ID" value="TPE52705.1"/>
    <property type="molecule type" value="Genomic_DNA"/>
</dbReference>
<keyword evidence="2" id="KW-1185">Reference proteome</keyword>
<gene>
    <name evidence="1" type="ORF">FJM51_05900</name>
</gene>